<dbReference type="InterPro" id="IPR013857">
    <property type="entry name" value="NADH-UbQ_OxRdtase-assoc_prot30"/>
</dbReference>
<feature type="domain" description="NADH:ubiquinone oxidoreductase intermediate-associated protein 30" evidence="1">
    <location>
        <begin position="13"/>
        <end position="74"/>
    </location>
</feature>
<name>A0AAV5GZL6_9BASI</name>
<keyword evidence="3" id="KW-1185">Reference proteome</keyword>
<dbReference type="GO" id="GO:0051082">
    <property type="term" value="F:unfolded protein binding"/>
    <property type="evidence" value="ECO:0007669"/>
    <property type="project" value="TreeGrafter"/>
</dbReference>
<reference evidence="2 3" key="1">
    <citation type="submission" date="2021-12" db="EMBL/GenBank/DDBJ databases">
        <title>High titer production of polyol ester of fatty acids by Rhodotorula paludigena BS15 towards product separation-free biomass refinery.</title>
        <authorList>
            <person name="Mano J."/>
            <person name="Ono H."/>
            <person name="Tanaka T."/>
            <person name="Naito K."/>
            <person name="Sushida H."/>
            <person name="Ike M."/>
            <person name="Tokuyasu K."/>
            <person name="Kitaoka M."/>
        </authorList>
    </citation>
    <scope>NUCLEOTIDE SEQUENCE [LARGE SCALE GENOMIC DNA]</scope>
    <source>
        <strain evidence="2 3">BS15</strain>
    </source>
</reference>
<dbReference type="AlphaFoldDB" id="A0AAV5GZL6"/>
<dbReference type="PANTHER" id="PTHR13194">
    <property type="entry name" value="COMPLEX I INTERMEDIATE-ASSOCIATED PROTEIN 30"/>
    <property type="match status" value="1"/>
</dbReference>
<dbReference type="EMBL" id="BQKY01000018">
    <property type="protein sequence ID" value="GJN94654.1"/>
    <property type="molecule type" value="Genomic_DNA"/>
</dbReference>
<sequence>MSTTLFGAGKLWPAFTAVDDRIRGGKSTSHWTVDPDSNVGTFSGDLDITALGGAGFASQSTIFSPSRLSLSPSSTAGLLLTFVPSSPSPSASSAKPNPPSRFVLLLKNDEPARRPDGRRESVIVYEYAFDAHEYAAELYSCSEDEKEGVDEEKEVGRRSVTVLARWSDFKPHYRGKPAPDAKPLDPSSIYELSFMARSNFGEQAGPFSLDVVSISVLNKSQSKGWFRTACEAVRSAWARCLALVCGWWAGRGGADGAVRLP</sequence>
<evidence type="ECO:0000313" key="3">
    <source>
        <dbReference type="Proteomes" id="UP001342314"/>
    </source>
</evidence>
<evidence type="ECO:0000313" key="2">
    <source>
        <dbReference type="EMBL" id="GJN94654.1"/>
    </source>
</evidence>
<organism evidence="2 3">
    <name type="scientific">Rhodotorula paludigena</name>
    <dbReference type="NCBI Taxonomy" id="86838"/>
    <lineage>
        <taxon>Eukaryota</taxon>
        <taxon>Fungi</taxon>
        <taxon>Dikarya</taxon>
        <taxon>Basidiomycota</taxon>
        <taxon>Pucciniomycotina</taxon>
        <taxon>Microbotryomycetes</taxon>
        <taxon>Sporidiobolales</taxon>
        <taxon>Sporidiobolaceae</taxon>
        <taxon>Rhodotorula</taxon>
    </lineage>
</organism>
<dbReference type="PANTHER" id="PTHR13194:SF19">
    <property type="entry name" value="NAD(P)-BINDING ROSSMANN-FOLD SUPERFAMILY PROTEIN"/>
    <property type="match status" value="1"/>
</dbReference>
<accession>A0AAV5GZL6</accession>
<protein>
    <recommendedName>
        <fullName evidence="1">NADH:ubiquinone oxidoreductase intermediate-associated protein 30 domain-containing protein</fullName>
    </recommendedName>
</protein>
<gene>
    <name evidence="2" type="ORF">Rhopal_007737-T1</name>
</gene>
<proteinExistence type="predicted"/>
<comment type="caution">
    <text evidence="2">The sequence shown here is derived from an EMBL/GenBank/DDBJ whole genome shotgun (WGS) entry which is preliminary data.</text>
</comment>
<dbReference type="Proteomes" id="UP001342314">
    <property type="component" value="Unassembled WGS sequence"/>
</dbReference>
<dbReference type="Pfam" id="PF08547">
    <property type="entry name" value="CIA30"/>
    <property type="match status" value="2"/>
</dbReference>
<feature type="domain" description="NADH:ubiquinone oxidoreductase intermediate-associated protein 30" evidence="1">
    <location>
        <begin position="157"/>
        <end position="211"/>
    </location>
</feature>
<dbReference type="GO" id="GO:0010257">
    <property type="term" value="P:NADH dehydrogenase complex assembly"/>
    <property type="evidence" value="ECO:0007669"/>
    <property type="project" value="TreeGrafter"/>
</dbReference>
<dbReference type="InterPro" id="IPR039131">
    <property type="entry name" value="NDUFAF1"/>
</dbReference>
<evidence type="ECO:0000259" key="1">
    <source>
        <dbReference type="Pfam" id="PF08547"/>
    </source>
</evidence>